<evidence type="ECO:0000313" key="2">
    <source>
        <dbReference type="EMBL" id="TNN40664.1"/>
    </source>
</evidence>
<dbReference type="EMBL" id="SRLO01001169">
    <property type="protein sequence ID" value="TNN40664.1"/>
    <property type="molecule type" value="Genomic_DNA"/>
</dbReference>
<feature type="region of interest" description="Disordered" evidence="1">
    <location>
        <begin position="1"/>
        <end position="27"/>
    </location>
</feature>
<dbReference type="OrthoDB" id="295029at2759"/>
<feature type="compositionally biased region" description="Basic residues" evidence="1">
    <location>
        <begin position="109"/>
        <end position="119"/>
    </location>
</feature>
<proteinExistence type="predicted"/>
<dbReference type="AlphaFoldDB" id="A0A4Z2FIQ9"/>
<reference evidence="2 3" key="1">
    <citation type="submission" date="2019-03" db="EMBL/GenBank/DDBJ databases">
        <title>First draft genome of Liparis tanakae, snailfish: a comprehensive survey of snailfish specific genes.</title>
        <authorList>
            <person name="Kim W."/>
            <person name="Song I."/>
            <person name="Jeong J.-H."/>
            <person name="Kim D."/>
            <person name="Kim S."/>
            <person name="Ryu S."/>
            <person name="Song J.Y."/>
            <person name="Lee S.K."/>
        </authorList>
    </citation>
    <scope>NUCLEOTIDE SEQUENCE [LARGE SCALE GENOMIC DNA]</scope>
    <source>
        <tissue evidence="2">Muscle</tissue>
    </source>
</reference>
<feature type="compositionally biased region" description="Low complexity" evidence="1">
    <location>
        <begin position="85"/>
        <end position="96"/>
    </location>
</feature>
<organism evidence="2 3">
    <name type="scientific">Liparis tanakae</name>
    <name type="common">Tanaka's snailfish</name>
    <dbReference type="NCBI Taxonomy" id="230148"/>
    <lineage>
        <taxon>Eukaryota</taxon>
        <taxon>Metazoa</taxon>
        <taxon>Chordata</taxon>
        <taxon>Craniata</taxon>
        <taxon>Vertebrata</taxon>
        <taxon>Euteleostomi</taxon>
        <taxon>Actinopterygii</taxon>
        <taxon>Neopterygii</taxon>
        <taxon>Teleostei</taxon>
        <taxon>Neoteleostei</taxon>
        <taxon>Acanthomorphata</taxon>
        <taxon>Eupercaria</taxon>
        <taxon>Perciformes</taxon>
        <taxon>Cottioidei</taxon>
        <taxon>Cottales</taxon>
        <taxon>Liparidae</taxon>
        <taxon>Liparis</taxon>
    </lineage>
</organism>
<protein>
    <submittedName>
        <fullName evidence="2">Uncharacterized protein</fullName>
    </submittedName>
</protein>
<comment type="caution">
    <text evidence="2">The sequence shown here is derived from an EMBL/GenBank/DDBJ whole genome shotgun (WGS) entry which is preliminary data.</text>
</comment>
<keyword evidence="3" id="KW-1185">Reference proteome</keyword>
<evidence type="ECO:0000313" key="3">
    <source>
        <dbReference type="Proteomes" id="UP000314294"/>
    </source>
</evidence>
<evidence type="ECO:0000256" key="1">
    <source>
        <dbReference type="SAM" id="MobiDB-lite"/>
    </source>
</evidence>
<name>A0A4Z2FIQ9_9TELE</name>
<gene>
    <name evidence="2" type="ORF">EYF80_049158</name>
</gene>
<sequence length="119" mass="12708">MKKNKRKRVRGKAETKTPLNSSSCAVGGASRAVGGASHLLPIKITRYYFRSVSSGDHRASPRERVARVQTDVTEHAALREGGGYSARPSASPFSPACFNDGAPYSSGSHRARPGKRAPI</sequence>
<feature type="compositionally biased region" description="Basic residues" evidence="1">
    <location>
        <begin position="1"/>
        <end position="10"/>
    </location>
</feature>
<feature type="region of interest" description="Disordered" evidence="1">
    <location>
        <begin position="77"/>
        <end position="119"/>
    </location>
</feature>
<dbReference type="Proteomes" id="UP000314294">
    <property type="component" value="Unassembled WGS sequence"/>
</dbReference>
<accession>A0A4Z2FIQ9</accession>